<evidence type="ECO:0000256" key="2">
    <source>
        <dbReference type="SAM" id="Phobius"/>
    </source>
</evidence>
<dbReference type="InterPro" id="IPR016662">
    <property type="entry name" value="Acyl-CoA_thioEstase_long-chain"/>
</dbReference>
<dbReference type="PANTHER" id="PTHR10824">
    <property type="entry name" value="ACYL-COENZYME A THIOESTERASE-RELATED"/>
    <property type="match status" value="1"/>
</dbReference>
<gene>
    <name evidence="4" type="ORF">BST85_13245</name>
</gene>
<dbReference type="Gene3D" id="3.40.50.1820">
    <property type="entry name" value="alpha/beta hydrolase"/>
    <property type="match status" value="1"/>
</dbReference>
<sequence length="323" mass="36318">MSEKRKYILPFVILIILTVGYLIADSILFDGVKPKAINANGFQAKYFAKDNLTNKTAIILIGGGQWGDYWANEFSTQEMVALSLPYNGIEGLPKLPENIDLGYFENAINWLRSQKEVNSEKIIVMGASRNAELALVIASTFTNTIKGVIAYSPSSVSWSNTVLPYNSDELKPSWKYKGIDIPYIPMEKLSGNMSNKIEMIDYWEKGLSKVDLVEYASIKVENISGPILLFSGSDDKVWPSAKMADMIEKRLEENNFTYTFNNIQFENAGHLISRNPEQKTDNRTGKINLGGRDFEYEFGGTDSGDYKAKKDAKMKLMEFLKGI</sequence>
<keyword evidence="4" id="KW-0378">Hydrolase</keyword>
<dbReference type="AlphaFoldDB" id="A0A2S7KT39"/>
<dbReference type="Proteomes" id="UP000239800">
    <property type="component" value="Unassembled WGS sequence"/>
</dbReference>
<dbReference type="PIRSF" id="PIRSF016521">
    <property type="entry name" value="Acyl-CoA_hydro"/>
    <property type="match status" value="1"/>
</dbReference>
<feature type="active site" description="Charge relay system" evidence="1">
    <location>
        <position position="270"/>
    </location>
</feature>
<protein>
    <submittedName>
        <fullName evidence="4">Palmitoyl-CoA hydrolase</fullName>
    </submittedName>
</protein>
<feature type="transmembrane region" description="Helical" evidence="2">
    <location>
        <begin position="7"/>
        <end position="24"/>
    </location>
</feature>
<comment type="caution">
    <text evidence="4">The sequence shown here is derived from an EMBL/GenBank/DDBJ whole genome shotgun (WGS) entry which is preliminary data.</text>
</comment>
<keyword evidence="2" id="KW-0812">Transmembrane</keyword>
<evidence type="ECO:0000256" key="1">
    <source>
        <dbReference type="PIRSR" id="PIRSR016521-1"/>
    </source>
</evidence>
<evidence type="ECO:0000313" key="5">
    <source>
        <dbReference type="Proteomes" id="UP000239800"/>
    </source>
</evidence>
<keyword evidence="2" id="KW-1133">Transmembrane helix</keyword>
<organism evidence="4 5">
    <name type="scientific">Aureitalea marina</name>
    <dbReference type="NCBI Taxonomy" id="930804"/>
    <lineage>
        <taxon>Bacteria</taxon>
        <taxon>Pseudomonadati</taxon>
        <taxon>Bacteroidota</taxon>
        <taxon>Flavobacteriia</taxon>
        <taxon>Flavobacteriales</taxon>
        <taxon>Flavobacteriaceae</taxon>
        <taxon>Aureitalea</taxon>
    </lineage>
</organism>
<dbReference type="GO" id="GO:0006631">
    <property type="term" value="P:fatty acid metabolic process"/>
    <property type="evidence" value="ECO:0007669"/>
    <property type="project" value="TreeGrafter"/>
</dbReference>
<keyword evidence="2" id="KW-0472">Membrane</keyword>
<dbReference type="InterPro" id="IPR014940">
    <property type="entry name" value="BAAT_C"/>
</dbReference>
<dbReference type="GO" id="GO:0047617">
    <property type="term" value="F:fatty acyl-CoA hydrolase activity"/>
    <property type="evidence" value="ECO:0007669"/>
    <property type="project" value="TreeGrafter"/>
</dbReference>
<dbReference type="InterPro" id="IPR029058">
    <property type="entry name" value="AB_hydrolase_fold"/>
</dbReference>
<dbReference type="Pfam" id="PF08840">
    <property type="entry name" value="BAAT_C"/>
    <property type="match status" value="1"/>
</dbReference>
<dbReference type="SUPFAM" id="SSF53474">
    <property type="entry name" value="alpha/beta-Hydrolases"/>
    <property type="match status" value="1"/>
</dbReference>
<accession>A0A2S7KT39</accession>
<evidence type="ECO:0000313" key="4">
    <source>
        <dbReference type="EMBL" id="PQB05748.1"/>
    </source>
</evidence>
<feature type="domain" description="BAAT/Acyl-CoA thioester hydrolase C-terminal" evidence="3">
    <location>
        <begin position="99"/>
        <end position="321"/>
    </location>
</feature>
<dbReference type="EMBL" id="MQUB01000001">
    <property type="protein sequence ID" value="PQB05748.1"/>
    <property type="molecule type" value="Genomic_DNA"/>
</dbReference>
<reference evidence="4 5" key="1">
    <citation type="submission" date="2016-11" db="EMBL/GenBank/DDBJ databases">
        <title>Trade-off between light-utilization and light-protection in marine flavobacteria.</title>
        <authorList>
            <person name="Kumagai Y."/>
        </authorList>
    </citation>
    <scope>NUCLEOTIDE SEQUENCE [LARGE SCALE GENOMIC DNA]</scope>
    <source>
        <strain evidence="4 5">NBRC 107741</strain>
    </source>
</reference>
<name>A0A2S7KT39_9FLAO</name>
<dbReference type="OrthoDB" id="8922993at2"/>
<dbReference type="PANTHER" id="PTHR10824:SF4">
    <property type="entry name" value="ACYL-COENZYME A THIOESTERASE 1-LIKE"/>
    <property type="match status" value="1"/>
</dbReference>
<proteinExistence type="predicted"/>
<evidence type="ECO:0000259" key="3">
    <source>
        <dbReference type="Pfam" id="PF08840"/>
    </source>
</evidence>
<keyword evidence="5" id="KW-1185">Reference proteome</keyword>
<dbReference type="RefSeq" id="WP_104813698.1">
    <property type="nucleotide sequence ID" value="NZ_MQUB01000001.1"/>
</dbReference>
<dbReference type="GO" id="GO:0006637">
    <property type="term" value="P:acyl-CoA metabolic process"/>
    <property type="evidence" value="ECO:0007669"/>
    <property type="project" value="InterPro"/>
</dbReference>
<feature type="active site" description="Charge relay system" evidence="1">
    <location>
        <position position="235"/>
    </location>
</feature>
<feature type="active site" description="Charge relay system" evidence="1">
    <location>
        <position position="128"/>
    </location>
</feature>